<keyword evidence="2" id="KW-0472">Membrane</keyword>
<evidence type="ECO:0000313" key="5">
    <source>
        <dbReference type="WBParaSite" id="HPLM_0001538501-mRNA-1"/>
    </source>
</evidence>
<dbReference type="Proteomes" id="UP000268014">
    <property type="component" value="Unassembled WGS sequence"/>
</dbReference>
<gene>
    <name evidence="3" type="ORF">HPLM_LOCUS15377</name>
</gene>
<feature type="region of interest" description="Disordered" evidence="1">
    <location>
        <begin position="142"/>
        <end position="187"/>
    </location>
</feature>
<feature type="compositionally biased region" description="Basic and acidic residues" evidence="1">
    <location>
        <begin position="148"/>
        <end position="161"/>
    </location>
</feature>
<feature type="region of interest" description="Disordered" evidence="1">
    <location>
        <begin position="110"/>
        <end position="129"/>
    </location>
</feature>
<dbReference type="OrthoDB" id="5822258at2759"/>
<organism evidence="5">
    <name type="scientific">Haemonchus placei</name>
    <name type="common">Barber's pole worm</name>
    <dbReference type="NCBI Taxonomy" id="6290"/>
    <lineage>
        <taxon>Eukaryota</taxon>
        <taxon>Metazoa</taxon>
        <taxon>Ecdysozoa</taxon>
        <taxon>Nematoda</taxon>
        <taxon>Chromadorea</taxon>
        <taxon>Rhabditida</taxon>
        <taxon>Rhabditina</taxon>
        <taxon>Rhabditomorpha</taxon>
        <taxon>Strongyloidea</taxon>
        <taxon>Trichostrongylidae</taxon>
        <taxon>Haemonchus</taxon>
    </lineage>
</organism>
<proteinExistence type="predicted"/>
<reference evidence="5" key="1">
    <citation type="submission" date="2017-02" db="UniProtKB">
        <authorList>
            <consortium name="WormBaseParasite"/>
        </authorList>
    </citation>
    <scope>IDENTIFICATION</scope>
</reference>
<dbReference type="WBParaSite" id="HPLM_0001538501-mRNA-1">
    <property type="protein sequence ID" value="HPLM_0001538501-mRNA-1"/>
    <property type="gene ID" value="HPLM_0001538501"/>
</dbReference>
<protein>
    <submittedName>
        <fullName evidence="5">Retrotransposon protein</fullName>
    </submittedName>
</protein>
<accession>A0A0N4WUP9</accession>
<keyword evidence="2" id="KW-0812">Transmembrane</keyword>
<evidence type="ECO:0000256" key="2">
    <source>
        <dbReference type="SAM" id="Phobius"/>
    </source>
</evidence>
<feature type="transmembrane region" description="Helical" evidence="2">
    <location>
        <begin position="200"/>
        <end position="217"/>
    </location>
</feature>
<dbReference type="EMBL" id="UZAF01018958">
    <property type="protein sequence ID" value="VDO56398.1"/>
    <property type="molecule type" value="Genomic_DNA"/>
</dbReference>
<name>A0A0N4WUP9_HAEPC</name>
<sequence length="218" mass="24185">MARHDAVWKVYEAIVNCSGNTSTAGGTLLFLPSPYEDSNQQEWTAMGRVCTEFVRFMTTSNRGFEAAVRDHYTTVLETAPYTQPAICLGTDPRFKRTIQRRPECLVPGEDACGHERHSQTGRVQSSIGPAQGEVPERMYFVPTPGGPPRKERATSQEEARTSKTRRALPCTTHPYGAARGASESTHKVGKEGTFVPDGHVMYMTIVMVIVFYCCVVLY</sequence>
<keyword evidence="4" id="KW-1185">Reference proteome</keyword>
<evidence type="ECO:0000313" key="3">
    <source>
        <dbReference type="EMBL" id="VDO56398.1"/>
    </source>
</evidence>
<reference evidence="3 4" key="2">
    <citation type="submission" date="2018-11" db="EMBL/GenBank/DDBJ databases">
        <authorList>
            <consortium name="Pathogen Informatics"/>
        </authorList>
    </citation>
    <scope>NUCLEOTIDE SEQUENCE [LARGE SCALE GENOMIC DNA]</scope>
    <source>
        <strain evidence="3 4">MHpl1</strain>
    </source>
</reference>
<keyword evidence="2" id="KW-1133">Transmembrane helix</keyword>
<dbReference type="AlphaFoldDB" id="A0A0N4WUP9"/>
<evidence type="ECO:0000256" key="1">
    <source>
        <dbReference type="SAM" id="MobiDB-lite"/>
    </source>
</evidence>
<evidence type="ECO:0000313" key="4">
    <source>
        <dbReference type="Proteomes" id="UP000268014"/>
    </source>
</evidence>